<keyword evidence="3" id="KW-0326">Glycosidase</keyword>
<accession>A0A8J7WJ55</accession>
<comment type="caution">
    <text evidence="5">The sequence shown here is derived from an EMBL/GenBank/DDBJ whole genome shotgun (WGS) entry which is preliminary data.</text>
</comment>
<dbReference type="InterPro" id="IPR008928">
    <property type="entry name" value="6-hairpin_glycosidase_sf"/>
</dbReference>
<dbReference type="EMBL" id="JAGSXH010000023">
    <property type="protein sequence ID" value="MBS2963271.1"/>
    <property type="molecule type" value="Genomic_DNA"/>
</dbReference>
<evidence type="ECO:0000256" key="2">
    <source>
        <dbReference type="ARBA" id="ARBA00022801"/>
    </source>
</evidence>
<dbReference type="SUPFAM" id="SSF48208">
    <property type="entry name" value="Six-hairpin glycosidases"/>
    <property type="match status" value="1"/>
</dbReference>
<dbReference type="RefSeq" id="WP_211466804.1">
    <property type="nucleotide sequence ID" value="NZ_JAGSXH010000023.1"/>
</dbReference>
<dbReference type="InterPro" id="IPR004888">
    <property type="entry name" value="Glycoside_hydrolase_63"/>
</dbReference>
<gene>
    <name evidence="5" type="ORF">KGA66_09460</name>
</gene>
<dbReference type="Gene3D" id="1.50.10.10">
    <property type="match status" value="2"/>
</dbReference>
<sequence length="885" mass="99416">MHEGVERRRLKAADEGTQPWREWGPYLSERAWGTVREDYSADGNAWRYFPFDHARSRAYRWSEDGLAGLCNLNQDWCFALGLWNGRDPILKERAFGLGNDEGNHGEDAKDYWWYEDATPTGSWLRWRYHYPQGEFPYQALRDQNAVRGKDDPEYELIDTGIFAEDRYFVVTADYAKAAPDAYALVITAENAGPERATLHVLPHLWFRDMWSWGRAPDIEDAVDTEALLIRGEPGRLTATHPHLAAPLVLADADGERPPALLCDNETNAALLFGAQNRTQYPKDGIGDHVVRGAATVNPENVGTKGALHYVLDLAPGERREIRLWLAASGLGPADHAGVLAARQAEADEFYAALAPADLPAEDAWTMRQAFAGLVWSQQFYHYDVHRWLNGDPDQPLPPDHRADDRNAGWDHFWARDVLLMPDPWEYPWFAAWDLAFHCAVMAEIDPGRAKQQLYTFLSGRYQHPNGQVPAYEWNFDDVNPPVLAWAALRVHRAVGGDLEFLKACFHKLLLNFTFWVNRKDEGQDNIFEGGFLGLDNIGVFDRSRLPVDGVLEQSDGTGWMAFFCLHMLEISIELAGAEPIYEEMACKFAEHYAYIAKAINDHGLWDEQDGFYYDRLRRAGNEPVVIRVRSMVGAVPLLAAIAVEADTLKRLPRFTAHLAEFTTRRPEYARAITRPHAAGGIVFSLADDVQAGRLLERLGDPEEFFSPHGLRSLSRYHRDHPFAVQVDGCTASVDYEPGESHSGMFGGNSNWRGPVWMPLNYLVYEVVCRVGPVLAVTAHPVPGVPGIDRERFVGQLRQRLAGIFRLDPDGTRPVLGASAPGADPGGCALGESALLQRDPRWRDRPWFFEYFHGDTGKGLGASHQTGWTALIASLIRNPPSGFPVR</sequence>
<dbReference type="InterPro" id="IPR054491">
    <property type="entry name" value="MGH1-like_GH"/>
</dbReference>
<dbReference type="GO" id="GO:0004573">
    <property type="term" value="F:Glc3Man9GlcNAc2 oligosaccharide glucosidase activity"/>
    <property type="evidence" value="ECO:0007669"/>
    <property type="project" value="InterPro"/>
</dbReference>
<dbReference type="Proteomes" id="UP000677913">
    <property type="component" value="Unassembled WGS sequence"/>
</dbReference>
<proteinExistence type="inferred from homology"/>
<dbReference type="Pfam" id="PF22422">
    <property type="entry name" value="MGH1-like_GH"/>
    <property type="match status" value="1"/>
</dbReference>
<dbReference type="PANTHER" id="PTHR10412:SF11">
    <property type="entry name" value="MANNOSYL-OLIGOSACCHARIDE GLUCOSIDASE"/>
    <property type="match status" value="1"/>
</dbReference>
<dbReference type="PANTHER" id="PTHR10412">
    <property type="entry name" value="MANNOSYL-OLIGOSACCHARIDE GLUCOSIDASE"/>
    <property type="match status" value="1"/>
</dbReference>
<name>A0A8J7WJ55_9ACTN</name>
<evidence type="ECO:0000256" key="3">
    <source>
        <dbReference type="ARBA" id="ARBA00023295"/>
    </source>
</evidence>
<evidence type="ECO:0000313" key="5">
    <source>
        <dbReference type="EMBL" id="MBS2963271.1"/>
    </source>
</evidence>
<keyword evidence="6" id="KW-1185">Reference proteome</keyword>
<organism evidence="5 6">
    <name type="scientific">Actinocrinis puniceicyclus</name>
    <dbReference type="NCBI Taxonomy" id="977794"/>
    <lineage>
        <taxon>Bacteria</taxon>
        <taxon>Bacillati</taxon>
        <taxon>Actinomycetota</taxon>
        <taxon>Actinomycetes</taxon>
        <taxon>Catenulisporales</taxon>
        <taxon>Actinospicaceae</taxon>
        <taxon>Actinocrinis</taxon>
    </lineage>
</organism>
<evidence type="ECO:0000256" key="1">
    <source>
        <dbReference type="ARBA" id="ARBA00010833"/>
    </source>
</evidence>
<reference evidence="5" key="1">
    <citation type="submission" date="2021-04" db="EMBL/GenBank/DDBJ databases">
        <title>Genome based classification of Actinospica acidithermotolerans sp. nov., an actinobacterium isolated from an Indonesian hot spring.</title>
        <authorList>
            <person name="Kusuma A.B."/>
            <person name="Putra K.E."/>
            <person name="Nafisah S."/>
            <person name="Loh J."/>
            <person name="Nouioui I."/>
            <person name="Goodfellow M."/>
        </authorList>
    </citation>
    <scope>NUCLEOTIDE SEQUENCE</scope>
    <source>
        <strain evidence="5">DSM 45618</strain>
    </source>
</reference>
<protein>
    <submittedName>
        <fullName evidence="5">Glucosidase</fullName>
    </submittedName>
</protein>
<dbReference type="InterPro" id="IPR012341">
    <property type="entry name" value="6hp_glycosidase-like_sf"/>
</dbReference>
<dbReference type="GO" id="GO:0006487">
    <property type="term" value="P:protein N-linked glycosylation"/>
    <property type="evidence" value="ECO:0007669"/>
    <property type="project" value="TreeGrafter"/>
</dbReference>
<keyword evidence="2" id="KW-0378">Hydrolase</keyword>
<evidence type="ECO:0000259" key="4">
    <source>
        <dbReference type="Pfam" id="PF22422"/>
    </source>
</evidence>
<evidence type="ECO:0000313" key="6">
    <source>
        <dbReference type="Proteomes" id="UP000677913"/>
    </source>
</evidence>
<dbReference type="AlphaFoldDB" id="A0A8J7WJ55"/>
<comment type="similarity">
    <text evidence="1">Belongs to the glycosyl hydrolase 63 family.</text>
</comment>
<feature type="domain" description="Mannosylglycerate hydrolase MGH1-like glycoside hydrolase" evidence="4">
    <location>
        <begin position="426"/>
        <end position="523"/>
    </location>
</feature>
<dbReference type="GO" id="GO:0009311">
    <property type="term" value="P:oligosaccharide metabolic process"/>
    <property type="evidence" value="ECO:0007669"/>
    <property type="project" value="InterPro"/>
</dbReference>